<feature type="transmembrane region" description="Helical" evidence="1">
    <location>
        <begin position="110"/>
        <end position="135"/>
    </location>
</feature>
<proteinExistence type="predicted"/>
<feature type="transmembrane region" description="Helical" evidence="1">
    <location>
        <begin position="141"/>
        <end position="163"/>
    </location>
</feature>
<keyword evidence="1" id="KW-0472">Membrane</keyword>
<accession>A0AAD4LC95</accession>
<keyword evidence="3" id="KW-1185">Reference proteome</keyword>
<feature type="transmembrane region" description="Helical" evidence="1">
    <location>
        <begin position="26"/>
        <end position="53"/>
    </location>
</feature>
<evidence type="ECO:0000313" key="3">
    <source>
        <dbReference type="Proteomes" id="UP001201163"/>
    </source>
</evidence>
<keyword evidence="1" id="KW-1133">Transmembrane helix</keyword>
<evidence type="ECO:0000256" key="1">
    <source>
        <dbReference type="SAM" id="Phobius"/>
    </source>
</evidence>
<dbReference type="EMBL" id="JAKELL010000055">
    <property type="protein sequence ID" value="KAH8986369.1"/>
    <property type="molecule type" value="Genomic_DNA"/>
</dbReference>
<gene>
    <name evidence="2" type="ORF">EDB92DRAFT_2116491</name>
</gene>
<name>A0AAD4LC95_9AGAM</name>
<comment type="caution">
    <text evidence="2">The sequence shown here is derived from an EMBL/GenBank/DDBJ whole genome shotgun (WGS) entry which is preliminary data.</text>
</comment>
<dbReference type="AlphaFoldDB" id="A0AAD4LC95"/>
<protein>
    <submittedName>
        <fullName evidence="2">Uncharacterized protein</fullName>
    </submittedName>
</protein>
<dbReference type="Proteomes" id="UP001201163">
    <property type="component" value="Unassembled WGS sequence"/>
</dbReference>
<reference evidence="2" key="1">
    <citation type="submission" date="2022-01" db="EMBL/GenBank/DDBJ databases">
        <title>Comparative genomics reveals a dynamic genome evolution in the ectomycorrhizal milk-cap (Lactarius) mushrooms.</title>
        <authorList>
            <consortium name="DOE Joint Genome Institute"/>
            <person name="Lebreton A."/>
            <person name="Tang N."/>
            <person name="Kuo A."/>
            <person name="LaButti K."/>
            <person name="Drula E."/>
            <person name="Barry K."/>
            <person name="Clum A."/>
            <person name="Lipzen A."/>
            <person name="Mousain D."/>
            <person name="Ng V."/>
            <person name="Wang R."/>
            <person name="Wang X."/>
            <person name="Dai Y."/>
            <person name="Henrissat B."/>
            <person name="Grigoriev I.V."/>
            <person name="Guerin-Laguette A."/>
            <person name="Yu F."/>
            <person name="Martin F.M."/>
        </authorList>
    </citation>
    <scope>NUCLEOTIDE SEQUENCE</scope>
    <source>
        <strain evidence="2">QP</strain>
    </source>
</reference>
<evidence type="ECO:0000313" key="2">
    <source>
        <dbReference type="EMBL" id="KAH8986369.1"/>
    </source>
</evidence>
<sequence>MESTNLVSYVTQYHRRGLAAHLRTALAHYVGMFAAALSVVATHAAIVTGFVFFTALSGSGLQRVLTDGRAPRAAMDELLSPSYADAADFEHRVLATALLFASTPAMRATAAALAMANVQAALGISTLLCLVPVPLATTHQAGGVALLSAVLHVLLYCAGQAPLRARGDRRIWRERQQQKPIESTITYWGVTSEYTSVKYTTTD</sequence>
<keyword evidence="1" id="KW-0812">Transmembrane</keyword>
<organism evidence="2 3">
    <name type="scientific">Lactarius akahatsu</name>
    <dbReference type="NCBI Taxonomy" id="416441"/>
    <lineage>
        <taxon>Eukaryota</taxon>
        <taxon>Fungi</taxon>
        <taxon>Dikarya</taxon>
        <taxon>Basidiomycota</taxon>
        <taxon>Agaricomycotina</taxon>
        <taxon>Agaricomycetes</taxon>
        <taxon>Russulales</taxon>
        <taxon>Russulaceae</taxon>
        <taxon>Lactarius</taxon>
    </lineage>
</organism>